<evidence type="ECO:0000313" key="9">
    <source>
        <dbReference type="Proteomes" id="UP000216998"/>
    </source>
</evidence>
<keyword evidence="5" id="KW-0269">Exonuclease</keyword>
<dbReference type="InterPro" id="IPR055132">
    <property type="entry name" value="RNase_J_b_CASP"/>
</dbReference>
<dbReference type="OrthoDB" id="9803916at2"/>
<dbReference type="Pfam" id="PF00753">
    <property type="entry name" value="Lactamase_B"/>
    <property type="match status" value="1"/>
</dbReference>
<evidence type="ECO:0000256" key="1">
    <source>
        <dbReference type="ARBA" id="ARBA00022722"/>
    </source>
</evidence>
<keyword evidence="6" id="KW-0694">RNA-binding</keyword>
<evidence type="ECO:0000256" key="2">
    <source>
        <dbReference type="ARBA" id="ARBA00022723"/>
    </source>
</evidence>
<keyword evidence="9" id="KW-1185">Reference proteome</keyword>
<comment type="caution">
    <text evidence="8">The sequence shown here is derived from an EMBL/GenBank/DDBJ whole genome shotgun (WGS) entry which is preliminary data.</text>
</comment>
<sequence>MTETDFDALHESVPALPRIGAGADTDRADATVIPFHRYTDYDRRWPVPGKGEVLVVPLGGLGRIGMNWTLYGHDGSWVLVDAGIAFPDQGVEGVDCVIPDPAFLAPIRDRLLALVVTHAHEDHIGAIDRLWPQAIDCPIWATPFATKLIARRLDEAGALEKVTLNSYPVGGAFNIGPFGFRSIRMTHSIPEPVALAIDTVAGTVLHTGDWKFDPEPGIGQPTDIAALRKLGDDGVLAMLCDSTNAHKDMPPTSEAQVRRAFDQLFATRKGQIAICCFATNVARVASAIAAAADAGRQVALAGRSMRNCEEVARDLGLLEHVPEPLTEPAHLKGLDRDKVALICTGGQGEERAALAKLARGERRFPPFGAGDTVVLSARVIPGNEEAVEKVVSKLRARGVEVLMGSELLGGEPLHVSGHPGANELRELYALVRPRIALPVHGTEMHLEAHARLARAAGCQAAIMAEEAEVVRLSDGGSRVLGRVNAPLLALRSQPNGDRATYNPVKVLVAGQV</sequence>
<evidence type="ECO:0000256" key="5">
    <source>
        <dbReference type="ARBA" id="ARBA00022839"/>
    </source>
</evidence>
<keyword evidence="3" id="KW-0378">Hydrolase</keyword>
<dbReference type="InterPro" id="IPR011108">
    <property type="entry name" value="RMMBL"/>
</dbReference>
<dbReference type="GO" id="GO:0003723">
    <property type="term" value="F:RNA binding"/>
    <property type="evidence" value="ECO:0007669"/>
    <property type="project" value="UniProtKB-KW"/>
</dbReference>
<gene>
    <name evidence="8" type="ORF">CHU95_11735</name>
</gene>
<evidence type="ECO:0000259" key="7">
    <source>
        <dbReference type="SMART" id="SM00849"/>
    </source>
</evidence>
<dbReference type="Pfam" id="PF07521">
    <property type="entry name" value="RMMBL"/>
    <property type="match status" value="1"/>
</dbReference>
<feature type="domain" description="Metallo-beta-lactamase" evidence="7">
    <location>
        <begin position="65"/>
        <end position="261"/>
    </location>
</feature>
<dbReference type="InterPro" id="IPR001279">
    <property type="entry name" value="Metallo-B-lactamas"/>
</dbReference>
<dbReference type="SUPFAM" id="SSF56281">
    <property type="entry name" value="Metallo-hydrolase/oxidoreductase"/>
    <property type="match status" value="1"/>
</dbReference>
<name>A0A255YY13_9PROT</name>
<dbReference type="RefSeq" id="WP_094456537.1">
    <property type="nucleotide sequence ID" value="NZ_NOXU01000029.1"/>
</dbReference>
<protein>
    <recommendedName>
        <fullName evidence="7">Metallo-beta-lactamase domain-containing protein</fullName>
    </recommendedName>
</protein>
<proteinExistence type="predicted"/>
<evidence type="ECO:0000256" key="4">
    <source>
        <dbReference type="ARBA" id="ARBA00022833"/>
    </source>
</evidence>
<dbReference type="GO" id="GO:0004527">
    <property type="term" value="F:exonuclease activity"/>
    <property type="evidence" value="ECO:0007669"/>
    <property type="project" value="UniProtKB-KW"/>
</dbReference>
<evidence type="ECO:0000313" key="8">
    <source>
        <dbReference type="EMBL" id="OYQ34126.1"/>
    </source>
</evidence>
<keyword evidence="1" id="KW-0540">Nuclease</keyword>
<evidence type="ECO:0000256" key="3">
    <source>
        <dbReference type="ARBA" id="ARBA00022801"/>
    </source>
</evidence>
<dbReference type="InterPro" id="IPR036866">
    <property type="entry name" value="RibonucZ/Hydroxyglut_hydro"/>
</dbReference>
<evidence type="ECO:0000256" key="6">
    <source>
        <dbReference type="ARBA" id="ARBA00022884"/>
    </source>
</evidence>
<dbReference type="AlphaFoldDB" id="A0A255YY13"/>
<organism evidence="8 9">
    <name type="scientific">Niveispirillum lacus</name>
    <dbReference type="NCBI Taxonomy" id="1981099"/>
    <lineage>
        <taxon>Bacteria</taxon>
        <taxon>Pseudomonadati</taxon>
        <taxon>Pseudomonadota</taxon>
        <taxon>Alphaproteobacteria</taxon>
        <taxon>Rhodospirillales</taxon>
        <taxon>Azospirillaceae</taxon>
        <taxon>Niveispirillum</taxon>
    </lineage>
</organism>
<keyword evidence="2" id="KW-0479">Metal-binding</keyword>
<reference evidence="8 9" key="1">
    <citation type="submission" date="2017-07" db="EMBL/GenBank/DDBJ databases">
        <title>Niveispirillum cyanobacteriorum sp. nov., isolated from cyanobacterial aggregates in a eutrophic lake.</title>
        <authorList>
            <person name="Cai H."/>
        </authorList>
    </citation>
    <scope>NUCLEOTIDE SEQUENCE [LARGE SCALE GENOMIC DNA]</scope>
    <source>
        <strain evidence="9">TH1-14</strain>
    </source>
</reference>
<accession>A0A255YY13</accession>
<dbReference type="EMBL" id="NOXU01000029">
    <property type="protein sequence ID" value="OYQ34126.1"/>
    <property type="molecule type" value="Genomic_DNA"/>
</dbReference>
<dbReference type="Proteomes" id="UP000216998">
    <property type="component" value="Unassembled WGS sequence"/>
</dbReference>
<dbReference type="GO" id="GO:0046872">
    <property type="term" value="F:metal ion binding"/>
    <property type="evidence" value="ECO:0007669"/>
    <property type="project" value="UniProtKB-KW"/>
</dbReference>
<dbReference type="CDD" id="cd07714">
    <property type="entry name" value="RNaseJ_MBL-fold"/>
    <property type="match status" value="1"/>
</dbReference>
<dbReference type="Gene3D" id="3.40.50.10710">
    <property type="entry name" value="Metallo-hydrolase/oxidoreductase"/>
    <property type="match status" value="1"/>
</dbReference>
<dbReference type="Gene3D" id="3.60.15.10">
    <property type="entry name" value="Ribonuclease Z/Hydroxyacylglutathione hydrolase-like"/>
    <property type="match status" value="1"/>
</dbReference>
<dbReference type="Pfam" id="PF22505">
    <property type="entry name" value="RNase_J_b_CASP"/>
    <property type="match status" value="1"/>
</dbReference>
<dbReference type="SMART" id="SM00849">
    <property type="entry name" value="Lactamase_B"/>
    <property type="match status" value="1"/>
</dbReference>
<dbReference type="PANTHER" id="PTHR43694">
    <property type="entry name" value="RIBONUCLEASE J"/>
    <property type="match status" value="1"/>
</dbReference>
<dbReference type="InterPro" id="IPR042173">
    <property type="entry name" value="RNase_J_2"/>
</dbReference>
<dbReference type="PANTHER" id="PTHR43694:SF1">
    <property type="entry name" value="RIBONUCLEASE J"/>
    <property type="match status" value="1"/>
</dbReference>
<keyword evidence="4" id="KW-0862">Zinc</keyword>